<dbReference type="InterPro" id="IPR036291">
    <property type="entry name" value="NAD(P)-bd_dom_sf"/>
</dbReference>
<name>A0ABM3R3A3_SPIOL</name>
<feature type="domain" description="Thioester reductase (TE)" evidence="2">
    <location>
        <begin position="39"/>
        <end position="126"/>
    </location>
</feature>
<reference evidence="4" key="1">
    <citation type="submission" date="2025-08" db="UniProtKB">
        <authorList>
            <consortium name="RefSeq"/>
        </authorList>
    </citation>
    <scope>IDENTIFICATION</scope>
    <source>
        <tissue evidence="4">Leaf</tissue>
    </source>
</reference>
<dbReference type="GeneID" id="130465142"/>
<dbReference type="RefSeq" id="XP_056690089.1">
    <property type="nucleotide sequence ID" value="XM_056834111.1"/>
</dbReference>
<dbReference type="Gene3D" id="3.40.50.720">
    <property type="entry name" value="NAD(P)-binding Rossmann-like Domain"/>
    <property type="match status" value="1"/>
</dbReference>
<dbReference type="PANTHER" id="PTHR11011">
    <property type="entry name" value="MALE STERILITY PROTEIN 2-RELATED"/>
    <property type="match status" value="1"/>
</dbReference>
<comment type="function">
    <text evidence="1">Catalyzes the reduction of fatty acyl-CoA to fatty alcohols.</text>
</comment>
<gene>
    <name evidence="4" type="primary">LOC130465142</name>
</gene>
<dbReference type="Proteomes" id="UP000813463">
    <property type="component" value="Unplaced"/>
</dbReference>
<keyword evidence="1" id="KW-0444">Lipid biosynthesis</keyword>
<keyword evidence="1" id="KW-0443">Lipid metabolism</keyword>
<organism evidence="3 4">
    <name type="scientific">Spinacia oleracea</name>
    <name type="common">Spinach</name>
    <dbReference type="NCBI Taxonomy" id="3562"/>
    <lineage>
        <taxon>Eukaryota</taxon>
        <taxon>Viridiplantae</taxon>
        <taxon>Streptophyta</taxon>
        <taxon>Embryophyta</taxon>
        <taxon>Tracheophyta</taxon>
        <taxon>Spermatophyta</taxon>
        <taxon>Magnoliopsida</taxon>
        <taxon>eudicotyledons</taxon>
        <taxon>Gunneridae</taxon>
        <taxon>Pentapetalae</taxon>
        <taxon>Caryophyllales</taxon>
        <taxon>Chenopodiaceae</taxon>
        <taxon>Chenopodioideae</taxon>
        <taxon>Anserineae</taxon>
        <taxon>Spinacia</taxon>
    </lineage>
</organism>
<keyword evidence="1" id="KW-0560">Oxidoreductase</keyword>
<evidence type="ECO:0000313" key="4">
    <source>
        <dbReference type="RefSeq" id="XP_056690089.1"/>
    </source>
</evidence>
<evidence type="ECO:0000256" key="1">
    <source>
        <dbReference type="RuleBase" id="RU363097"/>
    </source>
</evidence>
<evidence type="ECO:0000313" key="3">
    <source>
        <dbReference type="Proteomes" id="UP000813463"/>
    </source>
</evidence>
<dbReference type="InterPro" id="IPR013120">
    <property type="entry name" value="FAR_NAD-bd"/>
</dbReference>
<dbReference type="Pfam" id="PF07993">
    <property type="entry name" value="NAD_binding_4"/>
    <property type="match status" value="1"/>
</dbReference>
<comment type="similarity">
    <text evidence="1">Belongs to the fatty acyl-CoA reductase family.</text>
</comment>
<keyword evidence="1" id="KW-0521">NADP</keyword>
<dbReference type="SUPFAM" id="SSF51735">
    <property type="entry name" value="NAD(P)-binding Rossmann-fold domains"/>
    <property type="match status" value="1"/>
</dbReference>
<dbReference type="PANTHER" id="PTHR11011:SF109">
    <property type="entry name" value="FATTY ACYL-COA REDUCTASE 1"/>
    <property type="match status" value="1"/>
</dbReference>
<protein>
    <recommendedName>
        <fullName evidence="1">Fatty acyl-CoA reductase</fullName>
        <ecNumber evidence="1">1.2.1.84</ecNumber>
    </recommendedName>
</protein>
<sequence>MGSCLSKHDLNSQIDLVIEILKRPGEVLPVCASQGVFKVVREKWGANFESFVSDKITVVAGDTSYENLGLTVDQLKEMHKDIDVVINVAATTKFDERYDVALGVNTLGAKNVVNFAKNCSRIQFVRVHLFGMNFCKEN</sequence>
<dbReference type="InterPro" id="IPR026055">
    <property type="entry name" value="FAR"/>
</dbReference>
<comment type="catalytic activity">
    <reaction evidence="1">
        <text>a long-chain fatty acyl-CoA + 2 NADPH + 2 H(+) = a long-chain primary fatty alcohol + 2 NADP(+) + CoA</text>
        <dbReference type="Rhea" id="RHEA:52716"/>
        <dbReference type="ChEBI" id="CHEBI:15378"/>
        <dbReference type="ChEBI" id="CHEBI:57287"/>
        <dbReference type="ChEBI" id="CHEBI:57783"/>
        <dbReference type="ChEBI" id="CHEBI:58349"/>
        <dbReference type="ChEBI" id="CHEBI:77396"/>
        <dbReference type="ChEBI" id="CHEBI:83139"/>
        <dbReference type="EC" id="1.2.1.84"/>
    </reaction>
</comment>
<dbReference type="EC" id="1.2.1.84" evidence="1"/>
<keyword evidence="3" id="KW-1185">Reference proteome</keyword>
<proteinExistence type="inferred from homology"/>
<evidence type="ECO:0000259" key="2">
    <source>
        <dbReference type="Pfam" id="PF07993"/>
    </source>
</evidence>
<accession>A0ABM3R3A3</accession>